<protein>
    <submittedName>
        <fullName evidence="1">Uncharacterized protein</fullName>
    </submittedName>
</protein>
<accession>A0A328HFT2</accession>
<evidence type="ECO:0000313" key="2">
    <source>
        <dbReference type="Proteomes" id="UP000249166"/>
    </source>
</evidence>
<comment type="caution">
    <text evidence="1">The sequence shown here is derived from an EMBL/GenBank/DDBJ whole genome shotgun (WGS) entry which is preliminary data.</text>
</comment>
<reference evidence="1 2" key="1">
    <citation type="submission" date="2018-04" db="EMBL/GenBank/DDBJ databases">
        <title>Bacteria isolated from cave deposits of Manipur.</title>
        <authorList>
            <person name="Sahoo D."/>
            <person name="Sarangthem I."/>
            <person name="Nandeibam J."/>
        </authorList>
    </citation>
    <scope>NUCLEOTIDE SEQUENCE [LARGE SCALE GENOMIC DNA]</scope>
    <source>
        <strain evidence="2">mrc11</strain>
    </source>
</reference>
<organism evidence="1 2">
    <name type="scientific">Arthrobacter globiformis</name>
    <dbReference type="NCBI Taxonomy" id="1665"/>
    <lineage>
        <taxon>Bacteria</taxon>
        <taxon>Bacillati</taxon>
        <taxon>Actinomycetota</taxon>
        <taxon>Actinomycetes</taxon>
        <taxon>Micrococcales</taxon>
        <taxon>Micrococcaceae</taxon>
        <taxon>Arthrobacter</taxon>
    </lineage>
</organism>
<sequence length="119" mass="13004">MPARRARLQGAFLVANGLWPLVHLPSFEAVFGAKTDRWLVRTVGGLLLTNGVTQLRAGRSPEAAHHARRLGMGTAATLAAADLVYVGNGTLSKMYLPDASAQLLWITAWYRHQRAERAK</sequence>
<dbReference type="Proteomes" id="UP000249166">
    <property type="component" value="Unassembled WGS sequence"/>
</dbReference>
<dbReference type="AlphaFoldDB" id="A0A328HFT2"/>
<name>A0A328HFT2_ARTGO</name>
<dbReference type="OrthoDB" id="799809at2"/>
<dbReference type="EMBL" id="QLNP01000069">
    <property type="protein sequence ID" value="RAM37489.1"/>
    <property type="molecule type" value="Genomic_DNA"/>
</dbReference>
<proteinExistence type="predicted"/>
<evidence type="ECO:0000313" key="1">
    <source>
        <dbReference type="EMBL" id="RAM37489.1"/>
    </source>
</evidence>
<gene>
    <name evidence="1" type="ORF">DBZ45_09705</name>
</gene>